<dbReference type="HOGENOM" id="CLU_1249059_0_0_9"/>
<sequence length="221" mass="26385">MEIEKEVTKFVKTINRGPLKEYFPKEKTEEKKIDWNKDDVYVEALYQGYLDACRTFKWSEKVKKDYPNEEAKRGYIEGKFKSGIAREIRKYLNKPKAYSFDVFHGKVCKKLKECFPEKETNITYGQTQKIVNMAFKYLYCLFYKYGKLKEGQFADCHMPLDSFSLEWFKRKFKEKNFSNLDSYSENNKELPENLFTKKGEKKTESGVNRFVEFYANMGRGL</sequence>
<evidence type="ECO:0000313" key="1">
    <source>
        <dbReference type="EMBL" id="ERK46944.1"/>
    </source>
</evidence>
<comment type="caution">
    <text evidence="1">The sequence shown here is derived from an EMBL/GenBank/DDBJ whole genome shotgun (WGS) entry which is preliminary data.</text>
</comment>
<proteinExistence type="predicted"/>
<organism evidence="1 2">
    <name type="scientific">Eubacterium ramulus ATCC 29099</name>
    <dbReference type="NCBI Taxonomy" id="1256908"/>
    <lineage>
        <taxon>Bacteria</taxon>
        <taxon>Bacillati</taxon>
        <taxon>Bacillota</taxon>
        <taxon>Clostridia</taxon>
        <taxon>Eubacteriales</taxon>
        <taxon>Eubacteriaceae</taxon>
        <taxon>Eubacterium</taxon>
    </lineage>
</organism>
<dbReference type="RefSeq" id="WP_021740048.1">
    <property type="nucleotide sequence ID" value="NZ_KI271163.1"/>
</dbReference>
<accession>U2PT69</accession>
<dbReference type="Proteomes" id="UP000016608">
    <property type="component" value="Unassembled WGS sequence"/>
</dbReference>
<dbReference type="PATRIC" id="fig|1256908.3.peg.1478"/>
<name>U2PT69_EUBRA</name>
<protein>
    <submittedName>
        <fullName evidence="1">Uncharacterized protein</fullName>
    </submittedName>
</protein>
<dbReference type="EMBL" id="AWVJ01000093">
    <property type="protein sequence ID" value="ERK46944.1"/>
    <property type="molecule type" value="Genomic_DNA"/>
</dbReference>
<gene>
    <name evidence="1" type="ORF">HMPREF0373_01594</name>
</gene>
<dbReference type="AlphaFoldDB" id="U2PT69"/>
<dbReference type="eggNOG" id="ENOG503340T">
    <property type="taxonomic scope" value="Bacteria"/>
</dbReference>
<dbReference type="GeneID" id="42787412"/>
<keyword evidence="2" id="KW-1185">Reference proteome</keyword>
<reference evidence="1 2" key="1">
    <citation type="submission" date="2013-06" db="EMBL/GenBank/DDBJ databases">
        <authorList>
            <person name="Weinstock G."/>
            <person name="Sodergren E."/>
            <person name="Lobos E.A."/>
            <person name="Fulton L."/>
            <person name="Fulton R."/>
            <person name="Courtney L."/>
            <person name="Fronick C."/>
            <person name="O'Laughlin M."/>
            <person name="Godfrey J."/>
            <person name="Wilson R.M."/>
            <person name="Miner T."/>
            <person name="Farmer C."/>
            <person name="Delehaunty K."/>
            <person name="Cordes M."/>
            <person name="Minx P."/>
            <person name="Tomlinson C."/>
            <person name="Chen J."/>
            <person name="Wollam A."/>
            <person name="Pepin K.H."/>
            <person name="Bhonagiri V."/>
            <person name="Zhang X."/>
            <person name="Warren W."/>
            <person name="Mitreva M."/>
            <person name="Mardis E.R."/>
            <person name="Wilson R.K."/>
        </authorList>
    </citation>
    <scope>NUCLEOTIDE SEQUENCE [LARGE SCALE GENOMIC DNA]</scope>
    <source>
        <strain evidence="1 2">ATCC 29099</strain>
    </source>
</reference>
<evidence type="ECO:0000313" key="2">
    <source>
        <dbReference type="Proteomes" id="UP000016608"/>
    </source>
</evidence>